<dbReference type="Gramene" id="ERN08934">
    <property type="protein sequence ID" value="ERN08934"/>
    <property type="gene ID" value="AMTR_s00015p00254600"/>
</dbReference>
<protein>
    <submittedName>
        <fullName evidence="1">Uncharacterized protein</fullName>
    </submittedName>
</protein>
<proteinExistence type="predicted"/>
<reference evidence="2" key="1">
    <citation type="journal article" date="2013" name="Science">
        <title>The Amborella genome and the evolution of flowering plants.</title>
        <authorList>
            <consortium name="Amborella Genome Project"/>
        </authorList>
    </citation>
    <scope>NUCLEOTIDE SEQUENCE [LARGE SCALE GENOMIC DNA]</scope>
</reference>
<name>W1PMB9_AMBTC</name>
<dbReference type="Proteomes" id="UP000017836">
    <property type="component" value="Unassembled WGS sequence"/>
</dbReference>
<dbReference type="EMBL" id="KI393208">
    <property type="protein sequence ID" value="ERN08934.1"/>
    <property type="molecule type" value="Genomic_DNA"/>
</dbReference>
<evidence type="ECO:0000313" key="1">
    <source>
        <dbReference type="EMBL" id="ERN08934.1"/>
    </source>
</evidence>
<gene>
    <name evidence="1" type="ORF">AMTR_s00015p00254600</name>
</gene>
<dbReference type="AlphaFoldDB" id="W1PMB9"/>
<keyword evidence="2" id="KW-1185">Reference proteome</keyword>
<dbReference type="HOGENOM" id="CLU_2820044_0_0_1"/>
<sequence>MMEYGKELLKAVHRLIEQSSLEELIQLPDLLERTAAKVTASCMPEAFKIKKIMVQLAQEAEEILKLK</sequence>
<organism evidence="1 2">
    <name type="scientific">Amborella trichopoda</name>
    <dbReference type="NCBI Taxonomy" id="13333"/>
    <lineage>
        <taxon>Eukaryota</taxon>
        <taxon>Viridiplantae</taxon>
        <taxon>Streptophyta</taxon>
        <taxon>Embryophyta</taxon>
        <taxon>Tracheophyta</taxon>
        <taxon>Spermatophyta</taxon>
        <taxon>Magnoliopsida</taxon>
        <taxon>Amborellales</taxon>
        <taxon>Amborellaceae</taxon>
        <taxon>Amborella</taxon>
    </lineage>
</organism>
<evidence type="ECO:0000313" key="2">
    <source>
        <dbReference type="Proteomes" id="UP000017836"/>
    </source>
</evidence>
<accession>W1PMB9</accession>
<feature type="non-terminal residue" evidence="1">
    <location>
        <position position="67"/>
    </location>
</feature>